<evidence type="ECO:0000313" key="1">
    <source>
        <dbReference type="EMBL" id="MFC5344869.1"/>
    </source>
</evidence>
<accession>A0ABW0FTR1</accession>
<comment type="caution">
    <text evidence="1">The sequence shown here is derived from an EMBL/GenBank/DDBJ whole genome shotgun (WGS) entry which is preliminary data.</text>
</comment>
<dbReference type="Proteomes" id="UP001596152">
    <property type="component" value="Unassembled WGS sequence"/>
</dbReference>
<keyword evidence="2" id="KW-1185">Reference proteome</keyword>
<protein>
    <submittedName>
        <fullName evidence="1">Sce7726 family protein</fullName>
    </submittedName>
</protein>
<proteinExistence type="predicted"/>
<dbReference type="EMBL" id="JBHSLF010000025">
    <property type="protein sequence ID" value="MFC5344869.1"/>
    <property type="molecule type" value="Genomic_DNA"/>
</dbReference>
<gene>
    <name evidence="1" type="ORF">ACFPIE_13170</name>
</gene>
<dbReference type="InterPro" id="IPR047729">
    <property type="entry name" value="Sce7726-like"/>
</dbReference>
<name>A0ABW0FTR1_9CAUL</name>
<organism evidence="1 2">
    <name type="scientific">Brevundimonas staleyi</name>
    <dbReference type="NCBI Taxonomy" id="74326"/>
    <lineage>
        <taxon>Bacteria</taxon>
        <taxon>Pseudomonadati</taxon>
        <taxon>Pseudomonadota</taxon>
        <taxon>Alphaproteobacteria</taxon>
        <taxon>Caulobacterales</taxon>
        <taxon>Caulobacteraceae</taxon>
        <taxon>Brevundimonas</taxon>
    </lineage>
</organism>
<evidence type="ECO:0000313" key="2">
    <source>
        <dbReference type="Proteomes" id="UP001596152"/>
    </source>
</evidence>
<reference evidence="2" key="1">
    <citation type="journal article" date="2019" name="Int. J. Syst. Evol. Microbiol.">
        <title>The Global Catalogue of Microorganisms (GCM) 10K type strain sequencing project: providing services to taxonomists for standard genome sequencing and annotation.</title>
        <authorList>
            <consortium name="The Broad Institute Genomics Platform"/>
            <consortium name="The Broad Institute Genome Sequencing Center for Infectious Disease"/>
            <person name="Wu L."/>
            <person name="Ma J."/>
        </authorList>
    </citation>
    <scope>NUCLEOTIDE SEQUENCE [LARGE SCALE GENOMIC DNA]</scope>
    <source>
        <strain evidence="2">JCM 12125</strain>
    </source>
</reference>
<dbReference type="NCBIfam" id="NF033832">
    <property type="entry name" value="sce7726_fam"/>
    <property type="match status" value="1"/>
</dbReference>
<sequence>MGNALNKAYDNEQSLKAKVIQRLRETKRFGSKPLIATEYCVGSTGVRADLVVASRATREITAIEIKSAADSLKRLPHQLDAYGRYFDLVILVAAHRHQRHVRQIQTPGLEIWEVEKSGTLAVVRSSDLVSRTENLSDLLNQRDKVRYRGLVERGDEGSRDAFFAAFEDRHGVTSDRFWSAVSGKITADNVAALSRFEVERSDRKRQHLMEMQSYTSWLSLESCAA</sequence>
<dbReference type="RefSeq" id="WP_374037954.1">
    <property type="nucleotide sequence ID" value="NZ_CP169082.1"/>
</dbReference>